<gene>
    <name evidence="6" type="ORF">FVF58_51020</name>
</gene>
<dbReference type="InterPro" id="IPR036390">
    <property type="entry name" value="WH_DNA-bd_sf"/>
</dbReference>
<dbReference type="Gene3D" id="1.10.10.10">
    <property type="entry name" value="Winged helix-like DNA-binding domain superfamily/Winged helix DNA-binding domain"/>
    <property type="match status" value="1"/>
</dbReference>
<name>A0A5B0FUQ9_9BURK</name>
<dbReference type="InterPro" id="IPR000847">
    <property type="entry name" value="LysR_HTH_N"/>
</dbReference>
<feature type="domain" description="HTH lysR-type" evidence="5">
    <location>
        <begin position="1"/>
        <end position="61"/>
    </location>
</feature>
<dbReference type="PANTHER" id="PTHR30537:SF1">
    <property type="entry name" value="HTH-TYPE TRANSCRIPTIONAL REGULATOR PGRR"/>
    <property type="match status" value="1"/>
</dbReference>
<evidence type="ECO:0000256" key="2">
    <source>
        <dbReference type="ARBA" id="ARBA00023015"/>
    </source>
</evidence>
<evidence type="ECO:0000313" key="7">
    <source>
        <dbReference type="Proteomes" id="UP000325273"/>
    </source>
</evidence>
<dbReference type="GO" id="GO:0043565">
    <property type="term" value="F:sequence-specific DNA binding"/>
    <property type="evidence" value="ECO:0007669"/>
    <property type="project" value="TreeGrafter"/>
</dbReference>
<feature type="non-terminal residue" evidence="6">
    <location>
        <position position="294"/>
    </location>
</feature>
<dbReference type="FunFam" id="1.10.10.10:FF:000001">
    <property type="entry name" value="LysR family transcriptional regulator"/>
    <property type="match status" value="1"/>
</dbReference>
<organism evidence="6 7">
    <name type="scientific">Paraburkholderia panacisoli</name>
    <dbReference type="NCBI Taxonomy" id="2603818"/>
    <lineage>
        <taxon>Bacteria</taxon>
        <taxon>Pseudomonadati</taxon>
        <taxon>Pseudomonadota</taxon>
        <taxon>Betaproteobacteria</taxon>
        <taxon>Burkholderiales</taxon>
        <taxon>Burkholderiaceae</taxon>
        <taxon>Paraburkholderia</taxon>
    </lineage>
</organism>
<dbReference type="InterPro" id="IPR058163">
    <property type="entry name" value="LysR-type_TF_proteobact-type"/>
</dbReference>
<evidence type="ECO:0000259" key="5">
    <source>
        <dbReference type="PROSITE" id="PS50931"/>
    </source>
</evidence>
<dbReference type="RefSeq" id="WP_149676989.1">
    <property type="nucleotide sequence ID" value="NZ_VTUZ01000144.1"/>
</dbReference>
<evidence type="ECO:0000256" key="1">
    <source>
        <dbReference type="ARBA" id="ARBA00009437"/>
    </source>
</evidence>
<dbReference type="InterPro" id="IPR005119">
    <property type="entry name" value="LysR_subst-bd"/>
</dbReference>
<reference evidence="6 7" key="1">
    <citation type="submission" date="2019-08" db="EMBL/GenBank/DDBJ databases">
        <title>Paraburkholderia sp. DCY113.</title>
        <authorList>
            <person name="Kang J."/>
        </authorList>
    </citation>
    <scope>NUCLEOTIDE SEQUENCE [LARGE SCALE GENOMIC DNA]</scope>
    <source>
        <strain evidence="6 7">DCY113</strain>
    </source>
</reference>
<evidence type="ECO:0000256" key="4">
    <source>
        <dbReference type="ARBA" id="ARBA00023163"/>
    </source>
</evidence>
<dbReference type="EMBL" id="VTUZ01000144">
    <property type="protein sequence ID" value="KAA0995053.1"/>
    <property type="molecule type" value="Genomic_DNA"/>
</dbReference>
<keyword evidence="2" id="KW-0805">Transcription regulation</keyword>
<dbReference type="AlphaFoldDB" id="A0A5B0FUQ9"/>
<keyword evidence="4" id="KW-0804">Transcription</keyword>
<comment type="caution">
    <text evidence="6">The sequence shown here is derived from an EMBL/GenBank/DDBJ whole genome shotgun (WGS) entry which is preliminary data.</text>
</comment>
<sequence length="294" mass="32223">MLPKDVAALTAFVQVAELHSFRAAAARLGVTPSALSQTMRQLEERLGVRLLNRTTRSVSLTDAGIRLFGQLQSAFGQIGGALEDLNRQRERPVGTLRIYATHAAAALVVAPVWERFLSTYPDVHLELRVDQPPADIVAMGFDAMIGCKEHLAADMVAVRATGPMKVAVVAAPAYLAHYGHPGTPEDLENHRCIRYRLAPDQPLYEWTFIRGGQLQRVPVGSHVILNSSELAVRAAIDGLGITYTAEAHVQVFLRSGQLMRVLEDFSPSSEGFLIGYPSRRQMSAALRAFLDMVR</sequence>
<dbReference type="PANTHER" id="PTHR30537">
    <property type="entry name" value="HTH-TYPE TRANSCRIPTIONAL REGULATOR"/>
    <property type="match status" value="1"/>
</dbReference>
<dbReference type="SUPFAM" id="SSF46785">
    <property type="entry name" value="Winged helix' DNA-binding domain"/>
    <property type="match status" value="1"/>
</dbReference>
<dbReference type="PROSITE" id="PS50931">
    <property type="entry name" value="HTH_LYSR"/>
    <property type="match status" value="1"/>
</dbReference>
<dbReference type="GO" id="GO:0006351">
    <property type="term" value="P:DNA-templated transcription"/>
    <property type="evidence" value="ECO:0007669"/>
    <property type="project" value="TreeGrafter"/>
</dbReference>
<keyword evidence="3" id="KW-0238">DNA-binding</keyword>
<evidence type="ECO:0000256" key="3">
    <source>
        <dbReference type="ARBA" id="ARBA00023125"/>
    </source>
</evidence>
<dbReference type="InterPro" id="IPR036388">
    <property type="entry name" value="WH-like_DNA-bd_sf"/>
</dbReference>
<protein>
    <submittedName>
        <fullName evidence="6">LysR family transcriptional regulator</fullName>
    </submittedName>
</protein>
<keyword evidence="7" id="KW-1185">Reference proteome</keyword>
<dbReference type="Proteomes" id="UP000325273">
    <property type="component" value="Unassembled WGS sequence"/>
</dbReference>
<dbReference type="Pfam" id="PF03466">
    <property type="entry name" value="LysR_substrate"/>
    <property type="match status" value="1"/>
</dbReference>
<comment type="similarity">
    <text evidence="1">Belongs to the LysR transcriptional regulatory family.</text>
</comment>
<dbReference type="GO" id="GO:0003700">
    <property type="term" value="F:DNA-binding transcription factor activity"/>
    <property type="evidence" value="ECO:0007669"/>
    <property type="project" value="InterPro"/>
</dbReference>
<dbReference type="SUPFAM" id="SSF53850">
    <property type="entry name" value="Periplasmic binding protein-like II"/>
    <property type="match status" value="1"/>
</dbReference>
<proteinExistence type="inferred from homology"/>
<accession>A0A5B0FUQ9</accession>
<evidence type="ECO:0000313" key="6">
    <source>
        <dbReference type="EMBL" id="KAA0995053.1"/>
    </source>
</evidence>
<dbReference type="Gene3D" id="3.40.190.290">
    <property type="match status" value="1"/>
</dbReference>
<dbReference type="Pfam" id="PF00126">
    <property type="entry name" value="HTH_1"/>
    <property type="match status" value="1"/>
</dbReference>
<dbReference type="PRINTS" id="PR00039">
    <property type="entry name" value="HTHLYSR"/>
</dbReference>